<reference evidence="4 5" key="1">
    <citation type="submission" date="2019-07" db="EMBL/GenBank/DDBJ databases">
        <title>The draft genome sequence of Aquimarina algiphila M91.</title>
        <authorList>
            <person name="Meng X."/>
        </authorList>
    </citation>
    <scope>NUCLEOTIDE SEQUENCE [LARGE SCALE GENOMIC DNA]</scope>
    <source>
        <strain evidence="4 5">M91</strain>
    </source>
</reference>
<organism evidence="4 5">
    <name type="scientific">Aquimarina algiphila</name>
    <dbReference type="NCBI Taxonomy" id="2047982"/>
    <lineage>
        <taxon>Bacteria</taxon>
        <taxon>Pseudomonadati</taxon>
        <taxon>Bacteroidota</taxon>
        <taxon>Flavobacteriia</taxon>
        <taxon>Flavobacteriales</taxon>
        <taxon>Flavobacteriaceae</taxon>
        <taxon>Aquimarina</taxon>
    </lineage>
</organism>
<gene>
    <name evidence="4" type="ORF">FOF46_07090</name>
</gene>
<dbReference type="Pfam" id="PF12833">
    <property type="entry name" value="HTH_18"/>
    <property type="match status" value="1"/>
</dbReference>
<dbReference type="SMART" id="SM00342">
    <property type="entry name" value="HTH_ARAC"/>
    <property type="match status" value="1"/>
</dbReference>
<proteinExistence type="predicted"/>
<dbReference type="RefSeq" id="WP_143915962.1">
    <property type="nucleotide sequence ID" value="NZ_CANMIK010000013.1"/>
</dbReference>
<dbReference type="InterPro" id="IPR011990">
    <property type="entry name" value="TPR-like_helical_dom_sf"/>
</dbReference>
<dbReference type="AlphaFoldDB" id="A0A554VN52"/>
<dbReference type="GO" id="GO:0043565">
    <property type="term" value="F:sequence-specific DNA binding"/>
    <property type="evidence" value="ECO:0007669"/>
    <property type="project" value="InterPro"/>
</dbReference>
<name>A0A554VN52_9FLAO</name>
<keyword evidence="2" id="KW-0472">Membrane</keyword>
<keyword evidence="1" id="KW-0238">DNA-binding</keyword>
<protein>
    <submittedName>
        <fullName evidence="4">Helix-turn-helix domain-containing protein</fullName>
    </submittedName>
</protein>
<dbReference type="SUPFAM" id="SSF48452">
    <property type="entry name" value="TPR-like"/>
    <property type="match status" value="2"/>
</dbReference>
<keyword evidence="2" id="KW-0812">Transmembrane</keyword>
<evidence type="ECO:0000313" key="5">
    <source>
        <dbReference type="Proteomes" id="UP000318833"/>
    </source>
</evidence>
<feature type="domain" description="HTH araC/xylS-type" evidence="3">
    <location>
        <begin position="449"/>
        <end position="557"/>
    </location>
</feature>
<dbReference type="PANTHER" id="PTHR43280">
    <property type="entry name" value="ARAC-FAMILY TRANSCRIPTIONAL REGULATOR"/>
    <property type="match status" value="1"/>
</dbReference>
<dbReference type="Gene3D" id="1.10.10.60">
    <property type="entry name" value="Homeodomain-like"/>
    <property type="match status" value="2"/>
</dbReference>
<sequence length="566" mass="65998">MKQEITIIIAVLCLGLQSYAKQEIQKEVESDSLSNKTYKQLQNSLIKNIQDSIKSTSYAIAILKKGKKERDTIQILNGFFFLSTINENNDNVLSYSDSIIKISKKINNSRFLGMSFLNKGVYFYEKREFDKSLDNFLTAKLYVDSLPRLNYITEYSIGLLKSRVGEYQEALEIFKKSWMYANERNFKEKDNNNYLITLLSLADGYVKVGKNDSATFYNRLGIEESLFSGNNVKYYDFVLNEGINKYYLKKYDVSYDSISKVIKNFRMKIDRPNLILAYYYYAKTLLEKEEIDSAIVNFKKVDSLFNITNDIHPKSRETYEFLINYYKSKNDDKNQLLYIERLLKVDSILYSNYKYLSKKLAREYDTPKLLKEKERVISGLENKNVKVSNQLMLVSILLGVSLLGLIYYYRRQKTLKRRFNEVMNSKIEHNSEKTTANSGAIGISSDIVNDVLQRLEQFENSDAFLNPSITINDLSKQFDTNSKYLSKIINTYKNKNFSNYINDLRINCVVEKLKLDRKFRNYTVKAIGSEVGFNTTQAFSKAFYKSTGIHPSYFVKKIGEMTNEEM</sequence>
<dbReference type="GO" id="GO:0003700">
    <property type="term" value="F:DNA-binding transcription factor activity"/>
    <property type="evidence" value="ECO:0007669"/>
    <property type="project" value="InterPro"/>
</dbReference>
<evidence type="ECO:0000256" key="2">
    <source>
        <dbReference type="SAM" id="Phobius"/>
    </source>
</evidence>
<evidence type="ECO:0000259" key="3">
    <source>
        <dbReference type="PROSITE" id="PS01124"/>
    </source>
</evidence>
<keyword evidence="2" id="KW-1133">Transmembrane helix</keyword>
<dbReference type="PROSITE" id="PS01124">
    <property type="entry name" value="HTH_ARAC_FAMILY_2"/>
    <property type="match status" value="1"/>
</dbReference>
<dbReference type="PANTHER" id="PTHR43280:SF34">
    <property type="entry name" value="ARAC-FAMILY TRANSCRIPTIONAL REGULATOR"/>
    <property type="match status" value="1"/>
</dbReference>
<dbReference type="Gene3D" id="1.25.40.10">
    <property type="entry name" value="Tetratricopeptide repeat domain"/>
    <property type="match status" value="2"/>
</dbReference>
<comment type="caution">
    <text evidence="4">The sequence shown here is derived from an EMBL/GenBank/DDBJ whole genome shotgun (WGS) entry which is preliminary data.</text>
</comment>
<dbReference type="OrthoDB" id="5295174at2"/>
<dbReference type="InterPro" id="IPR018060">
    <property type="entry name" value="HTH_AraC"/>
</dbReference>
<accession>A0A554VN52</accession>
<dbReference type="EMBL" id="VLNR01000011">
    <property type="protein sequence ID" value="TSE09772.1"/>
    <property type="molecule type" value="Genomic_DNA"/>
</dbReference>
<feature type="transmembrane region" description="Helical" evidence="2">
    <location>
        <begin position="391"/>
        <end position="409"/>
    </location>
</feature>
<keyword evidence="5" id="KW-1185">Reference proteome</keyword>
<dbReference type="Proteomes" id="UP000318833">
    <property type="component" value="Unassembled WGS sequence"/>
</dbReference>
<evidence type="ECO:0000313" key="4">
    <source>
        <dbReference type="EMBL" id="TSE09772.1"/>
    </source>
</evidence>
<evidence type="ECO:0000256" key="1">
    <source>
        <dbReference type="ARBA" id="ARBA00023125"/>
    </source>
</evidence>